<dbReference type="PANTHER" id="PTHR24096:SF149">
    <property type="entry name" value="AMP-BINDING DOMAIN-CONTAINING PROTEIN-RELATED"/>
    <property type="match status" value="1"/>
</dbReference>
<dbReference type="Gene3D" id="3.30.300.30">
    <property type="match status" value="1"/>
</dbReference>
<protein>
    <submittedName>
        <fullName evidence="8">Amp-dependent synthetase and ligase</fullName>
    </submittedName>
</protein>
<dbReference type="Gene3D" id="3.40.50.12780">
    <property type="entry name" value="N-terminal domain of ligase-like"/>
    <property type="match status" value="1"/>
</dbReference>
<feature type="domain" description="Major facilitator superfamily (MFS) profile" evidence="7">
    <location>
        <begin position="5"/>
        <end position="417"/>
    </location>
</feature>
<evidence type="ECO:0000313" key="9">
    <source>
        <dbReference type="Proteomes" id="UP000198988"/>
    </source>
</evidence>
<dbReference type="GO" id="GO:0016746">
    <property type="term" value="F:acyltransferase activity"/>
    <property type="evidence" value="ECO:0007669"/>
    <property type="project" value="InterPro"/>
</dbReference>
<dbReference type="InterPro" id="IPR036259">
    <property type="entry name" value="MFS_trans_sf"/>
</dbReference>
<proteinExistence type="inferred from homology"/>
<feature type="transmembrane region" description="Helical" evidence="6">
    <location>
        <begin position="145"/>
        <end position="167"/>
    </location>
</feature>
<feature type="transmembrane region" description="Helical" evidence="6">
    <location>
        <begin position="45"/>
        <end position="69"/>
    </location>
</feature>
<dbReference type="PROSITE" id="PS50850">
    <property type="entry name" value="MFS"/>
    <property type="match status" value="1"/>
</dbReference>
<feature type="transmembrane region" description="Helical" evidence="6">
    <location>
        <begin position="395"/>
        <end position="422"/>
    </location>
</feature>
<feature type="transmembrane region" description="Helical" evidence="6">
    <location>
        <begin position="325"/>
        <end position="350"/>
    </location>
</feature>
<feature type="transmembrane region" description="Helical" evidence="6">
    <location>
        <begin position="236"/>
        <end position="261"/>
    </location>
</feature>
<feature type="transmembrane region" description="Helical" evidence="6">
    <location>
        <begin position="7"/>
        <end position="25"/>
    </location>
</feature>
<dbReference type="SUPFAM" id="SSF103473">
    <property type="entry name" value="MFS general substrate transporter"/>
    <property type="match status" value="1"/>
</dbReference>
<feature type="transmembrane region" description="Helical" evidence="6">
    <location>
        <begin position="179"/>
        <end position="199"/>
    </location>
</feature>
<dbReference type="Gene3D" id="1.20.1250.20">
    <property type="entry name" value="MFS general substrate transporter like domains"/>
    <property type="match status" value="1"/>
</dbReference>
<keyword evidence="3 6" id="KW-0812">Transmembrane</keyword>
<evidence type="ECO:0000256" key="6">
    <source>
        <dbReference type="SAM" id="Phobius"/>
    </source>
</evidence>
<dbReference type="InterPro" id="IPR020846">
    <property type="entry name" value="MFS_dom"/>
</dbReference>
<feature type="transmembrane region" description="Helical" evidence="6">
    <location>
        <begin position="371"/>
        <end position="389"/>
    </location>
</feature>
<dbReference type="Pfam" id="PF07690">
    <property type="entry name" value="MFS_1"/>
    <property type="match status" value="1"/>
</dbReference>
<feature type="transmembrane region" description="Helical" evidence="6">
    <location>
        <begin position="81"/>
        <end position="99"/>
    </location>
</feature>
<dbReference type="InterPro" id="IPR002123">
    <property type="entry name" value="Plipid/glycerol_acylTrfase"/>
</dbReference>
<feature type="transmembrane region" description="Helical" evidence="6">
    <location>
        <begin position="105"/>
        <end position="124"/>
    </location>
</feature>
<dbReference type="SUPFAM" id="SSF69593">
    <property type="entry name" value="Glycerol-3-phosphate (1)-acyltransferase"/>
    <property type="match status" value="1"/>
</dbReference>
<dbReference type="OrthoDB" id="9803968at2"/>
<dbReference type="PROSITE" id="PS00455">
    <property type="entry name" value="AMP_BINDING"/>
    <property type="match status" value="1"/>
</dbReference>
<dbReference type="CDD" id="cd06173">
    <property type="entry name" value="MFS_MefA_like"/>
    <property type="match status" value="1"/>
</dbReference>
<evidence type="ECO:0000256" key="3">
    <source>
        <dbReference type="ARBA" id="ARBA00022692"/>
    </source>
</evidence>
<accession>A0A1H6MXE8</accession>
<keyword evidence="4 6" id="KW-1133">Transmembrane helix</keyword>
<dbReference type="PANTHER" id="PTHR24096">
    <property type="entry name" value="LONG-CHAIN-FATTY-ACID--COA LIGASE"/>
    <property type="match status" value="1"/>
</dbReference>
<dbReference type="EMBL" id="CDSC02000484">
    <property type="protein sequence ID" value="SEI04367.1"/>
    <property type="molecule type" value="Genomic_DNA"/>
</dbReference>
<dbReference type="Proteomes" id="UP000198988">
    <property type="component" value="Unassembled WGS sequence"/>
</dbReference>
<evidence type="ECO:0000256" key="2">
    <source>
        <dbReference type="ARBA" id="ARBA00022598"/>
    </source>
</evidence>
<dbReference type="InterPro" id="IPR042099">
    <property type="entry name" value="ANL_N_sf"/>
</dbReference>
<evidence type="ECO:0000259" key="7">
    <source>
        <dbReference type="PROSITE" id="PS50850"/>
    </source>
</evidence>
<dbReference type="GO" id="GO:0022857">
    <property type="term" value="F:transmembrane transporter activity"/>
    <property type="evidence" value="ECO:0007669"/>
    <property type="project" value="InterPro"/>
</dbReference>
<reference evidence="9" key="1">
    <citation type="submission" date="2016-06" db="EMBL/GenBank/DDBJ databases">
        <authorList>
            <person name="Petersen J."/>
            <person name="Sayavedra L."/>
        </authorList>
    </citation>
    <scope>NUCLEOTIDE SEQUENCE [LARGE SCALE GENOMIC DNA]</scope>
    <source>
        <strain evidence="9">BazSymA</strain>
    </source>
</reference>
<sequence>MKNLYRISGFLTYFLIVFLNAFVDLGHKIVLQNTVFKTYDGTELMVLTAIINALILLPFVFLFSPSGFISDKYCKTKIVRVSSFIAIIITSLITLSYYLGYFEMAFVATLLLAAQSAFYSPAKYGLIKEMFGTGNVVKANSITQAITIIAILLGAVIYSIFFESLLIGDVNNKDEILKMVAPIGFVLIISSVFEFLLSLKLPITNAKKITDNFAIKKYLTGGYFKCNNSIIKSNRVIWHSIIGLSIFWAISQIVVAVFGAFLKSSAGVENTVIAQSLLAVGGLGIVVGSMIANKVSKNYIELGIVPLGSLGVAITLFIIPTLQNVNIIAVVFFIYGLCAGLVLVPLNALIQLSAPGSSLGRILAANNFYQNIFMLIALIATAYLSYLQFDSGDILLLAAIIATIGALWTFIKLPQSLIIYIVRFAFKLRYKINAIGVENVPTNKGTLLLGNHVSYIDWAILQIVYPQQIRFVMEKSIYKKWYLKWFLDFFKIIPISSSGSKNSLKEVAKALNDGHTVALFPEGMLTKNGGMNTFLAGYEHILKEVKDCVIVPFYLHGLWESKFSNAADKIKQSGHNIYVKFGAELPTSIKAVQLKNIVIDLSVDVWHNYINQQKDIASMWIEQIKKKNNFYVADSNSILHRNKFLAATLLMRKWLKNKLGNNNNIAVILPSTVAGAICNMSLFCLARTVVNLNYTTGIRPLKLAIKKAEIQTIITSKKFIKKLQDKGFDLSEVLNNGNIIYLEDMQKFAHKLRAIGYFLRAALYPVWLLKLLFITKVKITKTAVILFSSGSEGDPKGIMLSHKNLIANVKQVKTMLNPSLNDKIMGTLPNFHSFGLTVCTLIPQLEGIPVIYHPDPTDGYGIGKLVAEHKATILLGTATFFRLYLRNRKLQPLMLASIRLVVAGAEKLPNKILDDFKQKFGLDIYEGYGTTETAPVASSNIPNALLPKYWKIQQGQKTGTIGKPLVGTSIIITDPSSFEVLKQGDAGMILISGPQVMQGYLNDPIQTNEVIKIINNNRYYITGDKGKIDKDGFVTIVDRYSRFAKIGGEMISLGSCEAQISACLGDEIEIAATNLTDVKKGEKIVLLFTGDMTEEDLKRKLIATQINPLYLPSSYHKVEVLPKLGAGKADFKGVKKLAQHLEAGE</sequence>
<dbReference type="GO" id="GO:0016405">
    <property type="term" value="F:CoA-ligase activity"/>
    <property type="evidence" value="ECO:0007669"/>
    <property type="project" value="TreeGrafter"/>
</dbReference>
<dbReference type="NCBIfam" id="NF006386">
    <property type="entry name" value="PRK08633.1"/>
    <property type="match status" value="1"/>
</dbReference>
<evidence type="ECO:0000313" key="8">
    <source>
        <dbReference type="EMBL" id="SEI04367.1"/>
    </source>
</evidence>
<feature type="transmembrane region" description="Helical" evidence="6">
    <location>
        <begin position="299"/>
        <end position="319"/>
    </location>
</feature>
<dbReference type="InterPro" id="IPR020845">
    <property type="entry name" value="AMP-binding_CS"/>
</dbReference>
<evidence type="ECO:0000256" key="1">
    <source>
        <dbReference type="ARBA" id="ARBA00006432"/>
    </source>
</evidence>
<comment type="similarity">
    <text evidence="1">Belongs to the ATP-dependent AMP-binding enzyme family.</text>
</comment>
<keyword evidence="5 6" id="KW-0472">Membrane</keyword>
<dbReference type="InterPro" id="IPR011701">
    <property type="entry name" value="MFS"/>
</dbReference>
<dbReference type="AlphaFoldDB" id="A0A1H6MXE8"/>
<dbReference type="RefSeq" id="WP_090718358.1">
    <property type="nucleotide sequence ID" value="NZ_CAESAP020000194.1"/>
</dbReference>
<evidence type="ECO:0000256" key="4">
    <source>
        <dbReference type="ARBA" id="ARBA00022989"/>
    </source>
</evidence>
<dbReference type="CDD" id="cd07989">
    <property type="entry name" value="LPLAT_AGPAT-like"/>
    <property type="match status" value="1"/>
</dbReference>
<dbReference type="SUPFAM" id="SSF56801">
    <property type="entry name" value="Acetyl-CoA synthetase-like"/>
    <property type="match status" value="1"/>
</dbReference>
<gene>
    <name evidence="8" type="ORF">BAZSYMA_ACONTIG00411_3</name>
</gene>
<organism evidence="8 9">
    <name type="scientific">Bathymodiolus azoricus thioautotrophic gill symbiont</name>
    <dbReference type="NCBI Taxonomy" id="235205"/>
    <lineage>
        <taxon>Bacteria</taxon>
        <taxon>Pseudomonadati</taxon>
        <taxon>Pseudomonadota</taxon>
        <taxon>Gammaproteobacteria</taxon>
        <taxon>sulfur-oxidizing symbionts</taxon>
    </lineage>
</organism>
<dbReference type="SMART" id="SM00563">
    <property type="entry name" value="PlsC"/>
    <property type="match status" value="1"/>
</dbReference>
<dbReference type="InterPro" id="IPR000873">
    <property type="entry name" value="AMP-dep_synth/lig_dom"/>
</dbReference>
<dbReference type="InterPro" id="IPR045851">
    <property type="entry name" value="AMP-bd_C_sf"/>
</dbReference>
<dbReference type="Pfam" id="PF00501">
    <property type="entry name" value="AMP-binding"/>
    <property type="match status" value="1"/>
</dbReference>
<keyword evidence="2 8" id="KW-0436">Ligase</keyword>
<evidence type="ECO:0000256" key="5">
    <source>
        <dbReference type="ARBA" id="ARBA00023136"/>
    </source>
</evidence>
<feature type="transmembrane region" description="Helical" evidence="6">
    <location>
        <begin position="273"/>
        <end position="292"/>
    </location>
</feature>
<name>A0A1H6MXE8_9GAMM</name>
<dbReference type="Pfam" id="PF01553">
    <property type="entry name" value="Acyltransferase"/>
    <property type="match status" value="1"/>
</dbReference>